<dbReference type="PROSITE" id="PS50096">
    <property type="entry name" value="IQ"/>
    <property type="match status" value="1"/>
</dbReference>
<feature type="region of interest" description="Disordered" evidence="1">
    <location>
        <begin position="163"/>
        <end position="256"/>
    </location>
</feature>
<evidence type="ECO:0008006" key="4">
    <source>
        <dbReference type="Google" id="ProtNLM"/>
    </source>
</evidence>
<protein>
    <recommendedName>
        <fullName evidence="4">Centriolar coiled-coil protein of 110 kDa-like</fullName>
    </recommendedName>
</protein>
<dbReference type="PANTHER" id="PTHR13594:SF3">
    <property type="entry name" value="CENTRIOLAR COILED-COIL PROTEIN OF 110 KDA-LIKE ISOFORM X3"/>
    <property type="match status" value="1"/>
</dbReference>
<dbReference type="GO" id="GO:0032053">
    <property type="term" value="P:ciliary basal body organization"/>
    <property type="evidence" value="ECO:0007669"/>
    <property type="project" value="TreeGrafter"/>
</dbReference>
<feature type="compositionally biased region" description="Polar residues" evidence="1">
    <location>
        <begin position="195"/>
        <end position="232"/>
    </location>
</feature>
<accession>A0AAW0PWW5</accession>
<comment type="caution">
    <text evidence="2">The sequence shown here is derived from an EMBL/GenBank/DDBJ whole genome shotgun (WGS) entry which is preliminary data.</text>
</comment>
<dbReference type="GO" id="GO:1903723">
    <property type="term" value="P:negative regulation of centriole elongation"/>
    <property type="evidence" value="ECO:0007669"/>
    <property type="project" value="TreeGrafter"/>
</dbReference>
<sequence length="256" mass="29030">MPVGGATDCPAHTPSERSHSLGFPNPAISPSVLSPTTTWGPNWTNSKSRTRHSEVMTQEREKAFCRICAITRGFLTRQLLKTEKVKQLRQTVVDTKAFIHSLQTEAPQKKVSYTTPDLSLQERVGAQLRAALYDIHDIFFQMPLSQRLALLQQDRELRLERKLRDMEKTKSSKDKVLSTATQRSIDRKKRVGGSPAQTRKVQQKPKSPTTNRVLKPSQGQNSSTMGQLNRQGSWYKKTPEERVKRVDSLKKQHSLG</sequence>
<name>A0AAW0PWW5_9GOBI</name>
<dbReference type="GO" id="GO:0007099">
    <property type="term" value="P:centriole replication"/>
    <property type="evidence" value="ECO:0007669"/>
    <property type="project" value="InterPro"/>
</dbReference>
<evidence type="ECO:0000256" key="1">
    <source>
        <dbReference type="SAM" id="MobiDB-lite"/>
    </source>
</evidence>
<dbReference type="EMBL" id="JBBPFD010000002">
    <property type="protein sequence ID" value="KAK7940368.1"/>
    <property type="molecule type" value="Genomic_DNA"/>
</dbReference>
<dbReference type="PANTHER" id="PTHR13594">
    <property type="entry name" value="CENTRIOLAR COILED-COIL PROTEIN OF 110 KDA"/>
    <property type="match status" value="1"/>
</dbReference>
<dbReference type="AlphaFoldDB" id="A0AAW0PWW5"/>
<keyword evidence="3" id="KW-1185">Reference proteome</keyword>
<gene>
    <name evidence="2" type="ORF">WMY93_003694</name>
</gene>
<evidence type="ECO:0000313" key="3">
    <source>
        <dbReference type="Proteomes" id="UP001460270"/>
    </source>
</evidence>
<feature type="region of interest" description="Disordered" evidence="1">
    <location>
        <begin position="1"/>
        <end position="55"/>
    </location>
</feature>
<reference evidence="3" key="1">
    <citation type="submission" date="2024-04" db="EMBL/GenBank/DDBJ databases">
        <title>Salinicola lusitanus LLJ914,a marine bacterium isolated from the Okinawa Trough.</title>
        <authorList>
            <person name="Li J."/>
        </authorList>
    </citation>
    <scope>NUCLEOTIDE SEQUENCE [LARGE SCALE GENOMIC DNA]</scope>
</reference>
<dbReference type="InterPro" id="IPR033207">
    <property type="entry name" value="CCP110"/>
</dbReference>
<feature type="compositionally biased region" description="Basic and acidic residues" evidence="1">
    <location>
        <begin position="163"/>
        <end position="176"/>
    </location>
</feature>
<proteinExistence type="predicted"/>
<dbReference type="GO" id="GO:0005814">
    <property type="term" value="C:centriole"/>
    <property type="evidence" value="ECO:0007669"/>
    <property type="project" value="InterPro"/>
</dbReference>
<feature type="compositionally biased region" description="Basic and acidic residues" evidence="1">
    <location>
        <begin position="237"/>
        <end position="250"/>
    </location>
</feature>
<feature type="compositionally biased region" description="Polar residues" evidence="1">
    <location>
        <begin position="31"/>
        <end position="47"/>
    </location>
</feature>
<dbReference type="Proteomes" id="UP001460270">
    <property type="component" value="Unassembled WGS sequence"/>
</dbReference>
<dbReference type="GO" id="GO:0032465">
    <property type="term" value="P:regulation of cytokinesis"/>
    <property type="evidence" value="ECO:0007669"/>
    <property type="project" value="InterPro"/>
</dbReference>
<organism evidence="2 3">
    <name type="scientific">Mugilogobius chulae</name>
    <name type="common">yellowstripe goby</name>
    <dbReference type="NCBI Taxonomy" id="88201"/>
    <lineage>
        <taxon>Eukaryota</taxon>
        <taxon>Metazoa</taxon>
        <taxon>Chordata</taxon>
        <taxon>Craniata</taxon>
        <taxon>Vertebrata</taxon>
        <taxon>Euteleostomi</taxon>
        <taxon>Actinopterygii</taxon>
        <taxon>Neopterygii</taxon>
        <taxon>Teleostei</taxon>
        <taxon>Neoteleostei</taxon>
        <taxon>Acanthomorphata</taxon>
        <taxon>Gobiaria</taxon>
        <taxon>Gobiiformes</taxon>
        <taxon>Gobioidei</taxon>
        <taxon>Gobiidae</taxon>
        <taxon>Gobionellinae</taxon>
        <taxon>Mugilogobius</taxon>
    </lineage>
</organism>
<evidence type="ECO:0000313" key="2">
    <source>
        <dbReference type="EMBL" id="KAK7940368.1"/>
    </source>
</evidence>